<dbReference type="GO" id="GO:0003691">
    <property type="term" value="F:double-stranded telomeric DNA binding"/>
    <property type="evidence" value="ECO:0007669"/>
    <property type="project" value="TreeGrafter"/>
</dbReference>
<gene>
    <name evidence="21" type="ORF">HXX76_002461</name>
</gene>
<evidence type="ECO:0000256" key="7">
    <source>
        <dbReference type="ARBA" id="ARBA00022723"/>
    </source>
</evidence>
<dbReference type="GO" id="GO:0000722">
    <property type="term" value="P:telomere maintenance via recombination"/>
    <property type="evidence" value="ECO:0007669"/>
    <property type="project" value="UniProtKB-ARBA"/>
</dbReference>
<dbReference type="Gene3D" id="3.40.50.300">
    <property type="entry name" value="P-loop containing nucleotide triphosphate hydrolases"/>
    <property type="match status" value="2"/>
</dbReference>
<keyword evidence="8" id="KW-0547">Nucleotide-binding</keyword>
<evidence type="ECO:0000256" key="3">
    <source>
        <dbReference type="ARBA" id="ARBA00004286"/>
    </source>
</evidence>
<dbReference type="GO" id="GO:0006302">
    <property type="term" value="P:double-strand break repair"/>
    <property type="evidence" value="ECO:0007669"/>
    <property type="project" value="InterPro"/>
</dbReference>
<dbReference type="Pfam" id="PF13476">
    <property type="entry name" value="AAA_23"/>
    <property type="match status" value="1"/>
</dbReference>
<keyword evidence="14 19" id="KW-0175">Coiled coil</keyword>
<feature type="coiled-coil region" evidence="19">
    <location>
        <begin position="809"/>
        <end position="1105"/>
    </location>
</feature>
<evidence type="ECO:0000256" key="11">
    <source>
        <dbReference type="ARBA" id="ARBA00022833"/>
    </source>
</evidence>
<keyword evidence="9" id="KW-0227">DNA damage</keyword>
<evidence type="ECO:0000256" key="10">
    <source>
        <dbReference type="ARBA" id="ARBA00022801"/>
    </source>
</evidence>
<evidence type="ECO:0000256" key="12">
    <source>
        <dbReference type="ARBA" id="ARBA00022840"/>
    </source>
</evidence>
<evidence type="ECO:0000256" key="13">
    <source>
        <dbReference type="ARBA" id="ARBA00022842"/>
    </source>
</evidence>
<sequence>MCTVEKILIKGIRSFSPTNEYIIEFYKPLTIIVGSNGAGKTTIIEALRNATTGELPPNTRQGQGFVHDPKVAGESEVKAQIRLSFQTAMGQKIIVTRSFQLTQKKTTMQFKSLDASMSCTNRQTGQRETLTYRCGDLDRMVPSLMGVSKAILENVIFVHQEESNWPLAEGKVLKEKFDDIFAATKYTKALEAFRKLRTEKSQALKELKLELETLKQLKDMAAHHTAERDAAKARVADCQEQIKRLEAQIQELEASRGELEAKLAEIETHSRDITARAGQLEVVKAQNVERAQRFEAEGRQDYEEPTEELERFLKNADRAAADKEARLRALEGEANSARIAKEAAADGYQKHLVLHGKLAGEAATHTANIAERDRAMRDTALALALALPPEAEAAEGGGGAVSASGCEAFVGAVERRVRELEGRVQALRADARSNESRMSSAVDAANAQVARAQEGLRLKRGQIDKNHNDIAAAGAQIGSSQFTAASARSLKEDADAAEEAYRAKQALQAASDHHSALEEARGGLEATARRIAELRQERQRAAAAAESGAKLRVKRTDLESKQEQLERLLATRRRDLARALDLSPSDPLLAQPAAALGAAELAQLRPRSEAVLARLKAEEAARLKASQAAHSAAQTAKATAATKRAELQRCRTDFEALRQRLRDGMAAALAGGAAAAAAAAAAAEVAEDDFNNRMSAAQQSEDKGRNKLVEKQAMSRVMVRFRDSVAQHALCPVCTRGFGPGEQEACLNNIDENLKMLPQQIEQHTAKLQRLQSELSALRGLQPEWVRYSDLRTQLPGLEAGEAAARAEADDLADKAEAAQVDYAEAQERAREAGRLQPDLMWALDRLVAEVEGLRREVTALDTALGGNAAAGGAPLRSVSEIDRDLEDVEAERLRAELARDDAQKRVSRLADEVLTAQRSAMTAQQRAMEAASAVGRMAELERRISDLEAANTTLEGELAAAAASLAPLEAERDKLVKEREAARQEAAAEVQRAEEQLRDAQLHQAKLAARVATVADYEARGRAQELARAGEALERLKARLEECGRQLEAKEKEAMDIRQALQQDEADRRDIQDWIEHRRNLETEADLSRQLQEMEAQVARVGDQFELQRQSAALASRRDGLRSQVDVLCGHSAAAGAAAAKAQAELNHPKFRDIRPRFQLQQVTVKTTELAMGDLDKYYKALEKALLVFHTSKMADINKIIKEMWQKTYRGQDIDYIQIKADTEGAGARSYNYRVVMYSGAAELEMRGRCSAGQKVLACLIIRLALAETFCLNCGILALDEPTTNLDADNSASLAEALAALMKSRAGQENFQLIVITHDEHFAQAIGTREHVDTLWRVTKDPATQHTLVTPESLRD</sequence>
<proteinExistence type="inferred from homology"/>
<dbReference type="GO" id="GO:0070192">
    <property type="term" value="P:chromosome organization involved in meiotic cell cycle"/>
    <property type="evidence" value="ECO:0007669"/>
    <property type="project" value="TreeGrafter"/>
</dbReference>
<protein>
    <recommendedName>
        <fullName evidence="5">DNA repair protein RAD50</fullName>
    </recommendedName>
</protein>
<keyword evidence="17" id="KW-0469">Meiosis</keyword>
<organism evidence="21 22">
    <name type="scientific">Chlamydomonas incerta</name>
    <dbReference type="NCBI Taxonomy" id="51695"/>
    <lineage>
        <taxon>Eukaryota</taxon>
        <taxon>Viridiplantae</taxon>
        <taxon>Chlorophyta</taxon>
        <taxon>core chlorophytes</taxon>
        <taxon>Chlorophyceae</taxon>
        <taxon>CS clade</taxon>
        <taxon>Chlamydomonadales</taxon>
        <taxon>Chlamydomonadaceae</taxon>
        <taxon>Chlamydomonas</taxon>
    </lineage>
</organism>
<feature type="coiled-coil region" evidence="19">
    <location>
        <begin position="754"/>
        <end position="781"/>
    </location>
</feature>
<dbReference type="GO" id="GO:0046872">
    <property type="term" value="F:metal ion binding"/>
    <property type="evidence" value="ECO:0007669"/>
    <property type="project" value="UniProtKB-KW"/>
</dbReference>
<comment type="caution">
    <text evidence="21">The sequence shown here is derived from an EMBL/GenBank/DDBJ whole genome shotgun (WGS) entry which is preliminary data.</text>
</comment>
<feature type="domain" description="Rad50/SbcC-type AAA" evidence="20">
    <location>
        <begin position="6"/>
        <end position="252"/>
    </location>
</feature>
<reference evidence="21" key="1">
    <citation type="journal article" date="2020" name="bioRxiv">
        <title>Comparative genomics of Chlamydomonas.</title>
        <authorList>
            <person name="Craig R.J."/>
            <person name="Hasan A.R."/>
            <person name="Ness R.W."/>
            <person name="Keightley P.D."/>
        </authorList>
    </citation>
    <scope>NUCLEOTIDE SEQUENCE</scope>
    <source>
        <strain evidence="21">SAG 7.73</strain>
    </source>
</reference>
<dbReference type="GO" id="GO:0030870">
    <property type="term" value="C:Mre11 complex"/>
    <property type="evidence" value="ECO:0007669"/>
    <property type="project" value="TreeGrafter"/>
</dbReference>
<keyword evidence="10" id="KW-0378">Hydrolase</keyword>
<evidence type="ECO:0000313" key="22">
    <source>
        <dbReference type="Proteomes" id="UP000650467"/>
    </source>
</evidence>
<comment type="cofactor">
    <cofactor evidence="1">
        <name>Zn(2+)</name>
        <dbReference type="ChEBI" id="CHEBI:29105"/>
    </cofactor>
</comment>
<evidence type="ECO:0000259" key="20">
    <source>
        <dbReference type="Pfam" id="PF13476"/>
    </source>
</evidence>
<keyword evidence="7" id="KW-0479">Metal-binding</keyword>
<dbReference type="InterPro" id="IPR027417">
    <property type="entry name" value="P-loop_NTPase"/>
</dbReference>
<dbReference type="GO" id="GO:0000794">
    <property type="term" value="C:condensed nuclear chromosome"/>
    <property type="evidence" value="ECO:0007669"/>
    <property type="project" value="TreeGrafter"/>
</dbReference>
<feature type="coiled-coil region" evidence="19">
    <location>
        <begin position="487"/>
        <end position="571"/>
    </location>
</feature>
<evidence type="ECO:0000256" key="16">
    <source>
        <dbReference type="ARBA" id="ARBA00023242"/>
    </source>
</evidence>
<dbReference type="FunFam" id="3.40.50.300:FF:000593">
    <property type="entry name" value="DNA repair protein RAD50"/>
    <property type="match status" value="1"/>
</dbReference>
<evidence type="ECO:0000256" key="5">
    <source>
        <dbReference type="ARBA" id="ARBA00017893"/>
    </source>
</evidence>
<evidence type="ECO:0000256" key="6">
    <source>
        <dbReference type="ARBA" id="ARBA00022454"/>
    </source>
</evidence>
<evidence type="ECO:0000256" key="4">
    <source>
        <dbReference type="ARBA" id="ARBA00009439"/>
    </source>
</evidence>
<dbReference type="GO" id="GO:0043047">
    <property type="term" value="F:single-stranded telomeric DNA binding"/>
    <property type="evidence" value="ECO:0007669"/>
    <property type="project" value="TreeGrafter"/>
</dbReference>
<keyword evidence="13" id="KW-0460">Magnesium</keyword>
<keyword evidence="15" id="KW-0234">DNA repair</keyword>
<evidence type="ECO:0000256" key="8">
    <source>
        <dbReference type="ARBA" id="ARBA00022741"/>
    </source>
</evidence>
<comment type="catalytic activity">
    <reaction evidence="18">
        <text>ATP + H2O = ADP + phosphate + H(+)</text>
        <dbReference type="Rhea" id="RHEA:13065"/>
        <dbReference type="ChEBI" id="CHEBI:15377"/>
        <dbReference type="ChEBI" id="CHEBI:15378"/>
        <dbReference type="ChEBI" id="CHEBI:30616"/>
        <dbReference type="ChEBI" id="CHEBI:43474"/>
        <dbReference type="ChEBI" id="CHEBI:456216"/>
    </reaction>
</comment>
<keyword evidence="6" id="KW-0158">Chromosome</keyword>
<dbReference type="GO" id="GO:0007004">
    <property type="term" value="P:telomere maintenance via telomerase"/>
    <property type="evidence" value="ECO:0007669"/>
    <property type="project" value="TreeGrafter"/>
</dbReference>
<dbReference type="SUPFAM" id="SSF52540">
    <property type="entry name" value="P-loop containing nucleoside triphosphate hydrolases"/>
    <property type="match status" value="1"/>
</dbReference>
<evidence type="ECO:0000256" key="9">
    <source>
        <dbReference type="ARBA" id="ARBA00022763"/>
    </source>
</evidence>
<dbReference type="PANTHER" id="PTHR18867">
    <property type="entry name" value="RAD50"/>
    <property type="match status" value="1"/>
</dbReference>
<dbReference type="OrthoDB" id="18797at2759"/>
<feature type="coiled-coil region" evidence="19">
    <location>
        <begin position="410"/>
        <end position="437"/>
    </location>
</feature>
<dbReference type="GO" id="GO:0016887">
    <property type="term" value="F:ATP hydrolysis activity"/>
    <property type="evidence" value="ECO:0007669"/>
    <property type="project" value="InterPro"/>
</dbReference>
<dbReference type="GO" id="GO:0005524">
    <property type="term" value="F:ATP binding"/>
    <property type="evidence" value="ECO:0007669"/>
    <property type="project" value="UniProtKB-KW"/>
</dbReference>
<dbReference type="EMBL" id="JAEHOC010000004">
    <property type="protein sequence ID" value="KAG2442375.1"/>
    <property type="molecule type" value="Genomic_DNA"/>
</dbReference>
<keyword evidence="12" id="KW-0067">ATP-binding</keyword>
<evidence type="ECO:0000256" key="17">
    <source>
        <dbReference type="ARBA" id="ARBA00023254"/>
    </source>
</evidence>
<evidence type="ECO:0000256" key="15">
    <source>
        <dbReference type="ARBA" id="ARBA00023204"/>
    </source>
</evidence>
<name>A0A835W7K2_CHLIN</name>
<evidence type="ECO:0000256" key="18">
    <source>
        <dbReference type="ARBA" id="ARBA00049360"/>
    </source>
</evidence>
<dbReference type="Proteomes" id="UP000650467">
    <property type="component" value="Unassembled WGS sequence"/>
</dbReference>
<feature type="coiled-coil region" evidence="19">
    <location>
        <begin position="190"/>
        <end position="269"/>
    </location>
</feature>
<comment type="similarity">
    <text evidence="4">Belongs to the SMC family. RAD50 subfamily.</text>
</comment>
<evidence type="ECO:0000256" key="14">
    <source>
        <dbReference type="ARBA" id="ARBA00023054"/>
    </source>
</evidence>
<keyword evidence="16" id="KW-0539">Nucleus</keyword>
<accession>A0A835W7K2</accession>
<dbReference type="PANTHER" id="PTHR18867:SF12">
    <property type="entry name" value="DNA REPAIR PROTEIN RAD50"/>
    <property type="match status" value="1"/>
</dbReference>
<keyword evidence="11" id="KW-0862">Zinc</keyword>
<comment type="subcellular location">
    <subcellularLocation>
        <location evidence="3">Chromosome</location>
    </subcellularLocation>
    <subcellularLocation>
        <location evidence="2">Nucleus</location>
    </subcellularLocation>
</comment>
<dbReference type="InterPro" id="IPR038729">
    <property type="entry name" value="Rad50/SbcC_AAA"/>
</dbReference>
<keyword evidence="22" id="KW-1185">Reference proteome</keyword>
<dbReference type="GO" id="GO:0051880">
    <property type="term" value="F:G-quadruplex DNA binding"/>
    <property type="evidence" value="ECO:0007669"/>
    <property type="project" value="TreeGrafter"/>
</dbReference>
<feature type="coiled-coil region" evidence="19">
    <location>
        <begin position="313"/>
        <end position="340"/>
    </location>
</feature>
<dbReference type="SUPFAM" id="SSF75712">
    <property type="entry name" value="Rad50 coiled-coil Zn hook"/>
    <property type="match status" value="1"/>
</dbReference>
<evidence type="ECO:0000256" key="19">
    <source>
        <dbReference type="SAM" id="Coils"/>
    </source>
</evidence>
<evidence type="ECO:0000256" key="1">
    <source>
        <dbReference type="ARBA" id="ARBA00001947"/>
    </source>
</evidence>
<evidence type="ECO:0000256" key="2">
    <source>
        <dbReference type="ARBA" id="ARBA00004123"/>
    </source>
</evidence>
<evidence type="ECO:0000313" key="21">
    <source>
        <dbReference type="EMBL" id="KAG2442375.1"/>
    </source>
</evidence>